<dbReference type="PANTHER" id="PTHR32063">
    <property type="match status" value="1"/>
</dbReference>
<keyword evidence="1" id="KW-1133">Transmembrane helix</keyword>
<name>A0ABS5QK02_9BACT</name>
<gene>
    <name evidence="2" type="ORF">VAMP_9n206</name>
</gene>
<keyword evidence="3" id="KW-1185">Reference proteome</keyword>
<reference evidence="2 3" key="1">
    <citation type="journal article" date="2021" name="Nat. Commun.">
        <title>Reductive evolution and unique predatory mode in the CPR bacterium Vampirococcus lugosii.</title>
        <authorList>
            <person name="Moreira D."/>
            <person name="Zivanovic Y."/>
            <person name="Lopez-Archilla A.I."/>
            <person name="Iniesto M."/>
            <person name="Lopez-Garcia P."/>
        </authorList>
    </citation>
    <scope>NUCLEOTIDE SEQUENCE [LARGE SCALE GENOMIC DNA]</scope>
    <source>
        <strain evidence="2">Chiprana</strain>
    </source>
</reference>
<keyword evidence="1" id="KW-0472">Membrane</keyword>
<evidence type="ECO:0000313" key="2">
    <source>
        <dbReference type="EMBL" id="MBS8121592.1"/>
    </source>
</evidence>
<dbReference type="Pfam" id="PF00873">
    <property type="entry name" value="ACR_tran"/>
    <property type="match status" value="1"/>
</dbReference>
<keyword evidence="1" id="KW-0812">Transmembrane</keyword>
<dbReference type="Gene3D" id="3.30.70.1430">
    <property type="entry name" value="Multidrug efflux transporter AcrB pore domain"/>
    <property type="match status" value="1"/>
</dbReference>
<dbReference type="Gene3D" id="3.30.2090.10">
    <property type="entry name" value="Multidrug efflux transporter AcrB TolC docking domain, DN and DC subdomains"/>
    <property type="match status" value="1"/>
</dbReference>
<evidence type="ECO:0000256" key="1">
    <source>
        <dbReference type="SAM" id="Phobius"/>
    </source>
</evidence>
<feature type="transmembrane region" description="Helical" evidence="1">
    <location>
        <begin position="475"/>
        <end position="495"/>
    </location>
</feature>
<dbReference type="PANTHER" id="PTHR32063:SF33">
    <property type="entry name" value="RND SUPERFAMILY EFFLUX PUMP PERMEASE COMPONENT"/>
    <property type="match status" value="1"/>
</dbReference>
<dbReference type="InterPro" id="IPR001036">
    <property type="entry name" value="Acrflvin-R"/>
</dbReference>
<feature type="transmembrane region" description="Helical" evidence="1">
    <location>
        <begin position="445"/>
        <end position="468"/>
    </location>
</feature>
<organism evidence="2 3">
    <name type="scientific">Candidatus Vampirococcus lugosii</name>
    <dbReference type="NCBI Taxonomy" id="2789015"/>
    <lineage>
        <taxon>Bacteria</taxon>
        <taxon>Candidatus Absconditibacteriota</taxon>
        <taxon>Vampirococcus</taxon>
    </lineage>
</organism>
<sequence length="538" mass="60428">MISGAATTLGAFLPLMFLPGMLGTFLAYIPITVFCIVISALVLSLTLNSAVFYKLNGNSKYYTPNEFSEDLLSDNEKKILENDRESKQVKIGFKGLNTIVFDGLKNFYILLLNFILKYRFNRILVIIIPFLLLIITFFTISSKIGFTIFPNSDTDSMQINIEGKKGLTSDYMLKYTENFDQVFNNILEIKDYSYNINGNKISIDINLLSVEKRRDLGMNSVFEVESKIIDKFSYLTLQGLEVKTSIQSGGPPSGSPVGVRIVTDDIKYFDDLLTISKKFEDWLAGQDSILSTSISSDELPGQYVLKYKDFALNEFGLSPDRVSNEIFTYLNGQNVSSIRKGKDSFDVIIKSNKFGDEINPSNIMNINVGKVNVGEIADVSLGRAVDSIQRRDNDIIVNVDGELKRGEESRTQEIQSKFVEFAKNYNYPDGIYFQEAGEGQENKELIVATIISFIIALLIIFSVLVLQFDSYLQPLMILYSIVMAMLGVNIGLWVTGNPYSMPFAIGFISLTGIVVNNAIILIDRMNNNLEQTNKKKMQ</sequence>
<dbReference type="Proteomes" id="UP000680365">
    <property type="component" value="Unassembled WGS sequence"/>
</dbReference>
<accession>A0ABS5QK02</accession>
<feature type="transmembrane region" description="Helical" evidence="1">
    <location>
        <begin position="25"/>
        <end position="53"/>
    </location>
</feature>
<dbReference type="Gene3D" id="1.20.1640.10">
    <property type="entry name" value="Multidrug efflux transporter AcrB transmembrane domain"/>
    <property type="match status" value="2"/>
</dbReference>
<proteinExistence type="predicted"/>
<comment type="caution">
    <text evidence="2">The sequence shown here is derived from an EMBL/GenBank/DDBJ whole genome shotgun (WGS) entry which is preliminary data.</text>
</comment>
<feature type="transmembrane region" description="Helical" evidence="1">
    <location>
        <begin position="501"/>
        <end position="522"/>
    </location>
</feature>
<dbReference type="EMBL" id="JAEDAM010000006">
    <property type="protein sequence ID" value="MBS8121592.1"/>
    <property type="molecule type" value="Genomic_DNA"/>
</dbReference>
<evidence type="ECO:0000313" key="3">
    <source>
        <dbReference type="Proteomes" id="UP000680365"/>
    </source>
</evidence>
<protein>
    <submittedName>
        <fullName evidence="2">Cation efflux system protein CusA, C-term part</fullName>
    </submittedName>
</protein>
<dbReference type="SUPFAM" id="SSF82866">
    <property type="entry name" value="Multidrug efflux transporter AcrB transmembrane domain"/>
    <property type="match status" value="1"/>
</dbReference>
<dbReference type="Gene3D" id="3.30.70.1440">
    <property type="entry name" value="Multidrug efflux transporter AcrB pore domain"/>
    <property type="match status" value="1"/>
</dbReference>
<dbReference type="InterPro" id="IPR027463">
    <property type="entry name" value="AcrB_DN_DC_subdom"/>
</dbReference>
<feature type="transmembrane region" description="Helical" evidence="1">
    <location>
        <begin position="123"/>
        <end position="140"/>
    </location>
</feature>